<keyword evidence="5" id="KW-0998">Cell outer membrane</keyword>
<dbReference type="InterPro" id="IPR011990">
    <property type="entry name" value="TPR-like_helical_dom_sf"/>
</dbReference>
<reference evidence="7 8" key="1">
    <citation type="submission" date="2023-09" db="EMBL/GenBank/DDBJ databases">
        <title>Thalassobella suaedae gen. nov., sp. nov., a marine bacterium of the family Flavobacteriaceae isolated from a halophyte Suaeda japonica.</title>
        <authorList>
            <person name="Lee S.Y."/>
            <person name="Hwang C.Y."/>
        </authorList>
    </citation>
    <scope>NUCLEOTIDE SEQUENCE [LARGE SCALE GENOMIC DNA]</scope>
    <source>
        <strain evidence="7 8">HL-DH14</strain>
    </source>
</reference>
<comment type="similarity">
    <text evidence="2">Belongs to the SusD family.</text>
</comment>
<dbReference type="RefSeq" id="WP_415866827.1">
    <property type="nucleotide sequence ID" value="NZ_CP134537.1"/>
</dbReference>
<dbReference type="SUPFAM" id="SSF48452">
    <property type="entry name" value="TPR-like"/>
    <property type="match status" value="1"/>
</dbReference>
<proteinExistence type="inferred from homology"/>
<evidence type="ECO:0000256" key="5">
    <source>
        <dbReference type="ARBA" id="ARBA00023237"/>
    </source>
</evidence>
<keyword evidence="3" id="KW-0732">Signal</keyword>
<comment type="subcellular location">
    <subcellularLocation>
        <location evidence="1">Cell outer membrane</location>
    </subcellularLocation>
</comment>
<organism evidence="7 8">
    <name type="scientific">Thalassobellus suaedae</name>
    <dbReference type="NCBI Taxonomy" id="3074124"/>
    <lineage>
        <taxon>Bacteria</taxon>
        <taxon>Pseudomonadati</taxon>
        <taxon>Bacteroidota</taxon>
        <taxon>Flavobacteriia</taxon>
        <taxon>Flavobacteriales</taxon>
        <taxon>Flavobacteriaceae</taxon>
        <taxon>Thalassobellus</taxon>
    </lineage>
</organism>
<protein>
    <submittedName>
        <fullName evidence="7">RagB/SusD family nutrient uptake outer membrane protein</fullName>
    </submittedName>
</protein>
<gene>
    <name evidence="7" type="ORF">RHP51_07985</name>
</gene>
<feature type="domain" description="RagB/SusD" evidence="6">
    <location>
        <begin position="1"/>
        <end position="83"/>
    </location>
</feature>
<dbReference type="Pfam" id="PF07980">
    <property type="entry name" value="SusD_RagB"/>
    <property type="match status" value="1"/>
</dbReference>
<accession>A0ABY9XXE2</accession>
<evidence type="ECO:0000313" key="7">
    <source>
        <dbReference type="EMBL" id="WNH10579.1"/>
    </source>
</evidence>
<dbReference type="InterPro" id="IPR012944">
    <property type="entry name" value="SusD_RagB_dom"/>
</dbReference>
<evidence type="ECO:0000313" key="8">
    <source>
        <dbReference type="Proteomes" id="UP001302806"/>
    </source>
</evidence>
<evidence type="ECO:0000259" key="6">
    <source>
        <dbReference type="Pfam" id="PF07980"/>
    </source>
</evidence>
<keyword evidence="4" id="KW-0472">Membrane</keyword>
<sequence length="125" mass="14325">MYLTYAEALYELNGAITDGQLNESLNLVRGRAGVAPLTNQLATTYSLNILEEIRRERTVELFQENNRFNDLKRWGIAEEVLSAPLFGPIIEGTDYETNTDLYDPSKFQFGEGVKQYTVLKDLRER</sequence>
<name>A0ABY9XXE2_9FLAO</name>
<evidence type="ECO:0000256" key="1">
    <source>
        <dbReference type="ARBA" id="ARBA00004442"/>
    </source>
</evidence>
<evidence type="ECO:0000256" key="2">
    <source>
        <dbReference type="ARBA" id="ARBA00006275"/>
    </source>
</evidence>
<dbReference type="Gene3D" id="1.25.40.390">
    <property type="match status" value="1"/>
</dbReference>
<dbReference type="Proteomes" id="UP001302806">
    <property type="component" value="Chromosome"/>
</dbReference>
<dbReference type="EMBL" id="CP134537">
    <property type="protein sequence ID" value="WNH10579.1"/>
    <property type="molecule type" value="Genomic_DNA"/>
</dbReference>
<evidence type="ECO:0000256" key="4">
    <source>
        <dbReference type="ARBA" id="ARBA00023136"/>
    </source>
</evidence>
<evidence type="ECO:0000256" key="3">
    <source>
        <dbReference type="ARBA" id="ARBA00022729"/>
    </source>
</evidence>